<evidence type="ECO:0000313" key="3">
    <source>
        <dbReference type="EMBL" id="MBB3771042.1"/>
    </source>
</evidence>
<dbReference type="Proteomes" id="UP000533469">
    <property type="component" value="Unassembled WGS sequence"/>
</dbReference>
<name>A0A839Z5U7_9HYPH</name>
<dbReference type="GO" id="GO:0004766">
    <property type="term" value="F:spermidine synthase activity"/>
    <property type="evidence" value="ECO:0007669"/>
    <property type="project" value="UniProtKB-EC"/>
</dbReference>
<organism evidence="3 4">
    <name type="scientific">Ancylobacter tetraedralis</name>
    <dbReference type="NCBI Taxonomy" id="217068"/>
    <lineage>
        <taxon>Bacteria</taxon>
        <taxon>Pseudomonadati</taxon>
        <taxon>Pseudomonadota</taxon>
        <taxon>Alphaproteobacteria</taxon>
        <taxon>Hyphomicrobiales</taxon>
        <taxon>Xanthobacteraceae</taxon>
        <taxon>Ancylobacter</taxon>
    </lineage>
</organism>
<dbReference type="PANTHER" id="PTHR43317:SF3">
    <property type="entry name" value="BLR2883 PROTEIN"/>
    <property type="match status" value="1"/>
</dbReference>
<sequence>MIPWSLIDTAKVPDGFGDLRLMRRGDEFSIMTGATELMNSRLSGSEKALATLVCERLRERAAPRLLIGGLGMGFTLRAALGELGPQAQVVVAELVPAVIAWARGPMAEIFGTSLDDSRVSLFEGDVAASIRAGRAAYDAILLDVDNGPGGLTRAANDGLYSPAGLAAARAALRPGGILAVWSSAPDSDFTGRLRRGGFTVEEARVRANGKGGGARHVIWLAAKAGISANPAGSSKPAGGASPPRARSPRTP</sequence>
<dbReference type="PANTHER" id="PTHR43317">
    <property type="entry name" value="THERMOSPERMINE SYNTHASE ACAULIS5"/>
    <property type="match status" value="1"/>
</dbReference>
<feature type="region of interest" description="Disordered" evidence="2">
    <location>
        <begin position="228"/>
        <end position="251"/>
    </location>
</feature>
<keyword evidence="1" id="KW-0620">Polyamine biosynthesis</keyword>
<dbReference type="EMBL" id="JACICD010000002">
    <property type="protein sequence ID" value="MBB3771042.1"/>
    <property type="molecule type" value="Genomic_DNA"/>
</dbReference>
<evidence type="ECO:0000313" key="4">
    <source>
        <dbReference type="Proteomes" id="UP000533469"/>
    </source>
</evidence>
<keyword evidence="4" id="KW-1185">Reference proteome</keyword>
<keyword evidence="3" id="KW-0808">Transferase</keyword>
<proteinExistence type="predicted"/>
<comment type="caution">
    <text evidence="3">The sequence shown here is derived from an EMBL/GenBank/DDBJ whole genome shotgun (WGS) entry which is preliminary data.</text>
</comment>
<accession>A0A839Z5U7</accession>
<dbReference type="InterPro" id="IPR029063">
    <property type="entry name" value="SAM-dependent_MTases_sf"/>
</dbReference>
<evidence type="ECO:0000256" key="2">
    <source>
        <dbReference type="SAM" id="MobiDB-lite"/>
    </source>
</evidence>
<gene>
    <name evidence="3" type="ORF">FHS55_001637</name>
</gene>
<dbReference type="AlphaFoldDB" id="A0A839Z5U7"/>
<reference evidence="3 4" key="1">
    <citation type="submission" date="2020-08" db="EMBL/GenBank/DDBJ databases">
        <title>Genomic Encyclopedia of Type Strains, Phase IV (KMG-IV): sequencing the most valuable type-strain genomes for metagenomic binning, comparative biology and taxonomic classification.</title>
        <authorList>
            <person name="Goeker M."/>
        </authorList>
    </citation>
    <scope>NUCLEOTIDE SEQUENCE [LARGE SCALE GENOMIC DNA]</scope>
    <source>
        <strain evidence="3 4">DSM 5895</strain>
    </source>
</reference>
<dbReference type="SUPFAM" id="SSF53335">
    <property type="entry name" value="S-adenosyl-L-methionine-dependent methyltransferases"/>
    <property type="match status" value="1"/>
</dbReference>
<dbReference type="EC" id="2.5.1.16" evidence="3"/>
<dbReference type="Gene3D" id="3.40.50.150">
    <property type="entry name" value="Vaccinia Virus protein VP39"/>
    <property type="match status" value="1"/>
</dbReference>
<dbReference type="GO" id="GO:0006596">
    <property type="term" value="P:polyamine biosynthetic process"/>
    <property type="evidence" value="ECO:0007669"/>
    <property type="project" value="UniProtKB-KW"/>
</dbReference>
<protein>
    <submittedName>
        <fullName evidence="3">Spermidine synthase</fullName>
        <ecNumber evidence="3">2.5.1.16</ecNumber>
    </submittedName>
</protein>
<evidence type="ECO:0000256" key="1">
    <source>
        <dbReference type="ARBA" id="ARBA00023115"/>
    </source>
</evidence>
<dbReference type="RefSeq" id="WP_183189196.1">
    <property type="nucleotide sequence ID" value="NZ_JACICD010000002.1"/>
</dbReference>